<keyword evidence="3" id="KW-0804">Transcription</keyword>
<reference evidence="5 6" key="1">
    <citation type="submission" date="2019-03" db="EMBL/GenBank/DDBJ databases">
        <title>Genomic Encyclopedia of Type Strains, Phase IV (KMG-IV): sequencing the most valuable type-strain genomes for metagenomic binning, comparative biology and taxonomic classification.</title>
        <authorList>
            <person name="Goeker M."/>
        </authorList>
    </citation>
    <scope>NUCLEOTIDE SEQUENCE [LARGE SCALE GENOMIC DNA]</scope>
    <source>
        <strain evidence="5 6">DSM 45775</strain>
    </source>
</reference>
<evidence type="ECO:0000259" key="4">
    <source>
        <dbReference type="PROSITE" id="PS01124"/>
    </source>
</evidence>
<dbReference type="Gene3D" id="1.10.10.60">
    <property type="entry name" value="Homeodomain-like"/>
    <property type="match status" value="1"/>
</dbReference>
<evidence type="ECO:0000313" key="5">
    <source>
        <dbReference type="EMBL" id="TDQ62700.1"/>
    </source>
</evidence>
<proteinExistence type="predicted"/>
<keyword evidence="2" id="KW-0238">DNA-binding</keyword>
<dbReference type="OrthoDB" id="9815799at2"/>
<dbReference type="AlphaFoldDB" id="A0A4R6VS41"/>
<dbReference type="GO" id="GO:0003700">
    <property type="term" value="F:DNA-binding transcription factor activity"/>
    <property type="evidence" value="ECO:0007669"/>
    <property type="project" value="InterPro"/>
</dbReference>
<protein>
    <submittedName>
        <fullName evidence="5">Helix-turn-helix protein</fullName>
    </submittedName>
</protein>
<organism evidence="5 6">
    <name type="scientific">Actinomycetospora succinea</name>
    <dbReference type="NCBI Taxonomy" id="663603"/>
    <lineage>
        <taxon>Bacteria</taxon>
        <taxon>Bacillati</taxon>
        <taxon>Actinomycetota</taxon>
        <taxon>Actinomycetes</taxon>
        <taxon>Pseudonocardiales</taxon>
        <taxon>Pseudonocardiaceae</taxon>
        <taxon>Actinomycetospora</taxon>
    </lineage>
</organism>
<dbReference type="EMBL" id="SNYO01000002">
    <property type="protein sequence ID" value="TDQ62700.1"/>
    <property type="molecule type" value="Genomic_DNA"/>
</dbReference>
<evidence type="ECO:0000256" key="3">
    <source>
        <dbReference type="ARBA" id="ARBA00023163"/>
    </source>
</evidence>
<dbReference type="Pfam" id="PF12833">
    <property type="entry name" value="HTH_18"/>
    <property type="match status" value="1"/>
</dbReference>
<dbReference type="SMART" id="SM00342">
    <property type="entry name" value="HTH_ARAC"/>
    <property type="match status" value="1"/>
</dbReference>
<dbReference type="PANTHER" id="PTHR46796">
    <property type="entry name" value="HTH-TYPE TRANSCRIPTIONAL ACTIVATOR RHAS-RELATED"/>
    <property type="match status" value="1"/>
</dbReference>
<dbReference type="PROSITE" id="PS01124">
    <property type="entry name" value="HTH_ARAC_FAMILY_2"/>
    <property type="match status" value="1"/>
</dbReference>
<dbReference type="GO" id="GO:0043565">
    <property type="term" value="F:sequence-specific DNA binding"/>
    <property type="evidence" value="ECO:0007669"/>
    <property type="project" value="InterPro"/>
</dbReference>
<comment type="caution">
    <text evidence="5">The sequence shown here is derived from an EMBL/GenBank/DDBJ whole genome shotgun (WGS) entry which is preliminary data.</text>
</comment>
<dbReference type="InterPro" id="IPR050204">
    <property type="entry name" value="AraC_XylS_family_regulators"/>
</dbReference>
<evidence type="ECO:0000256" key="2">
    <source>
        <dbReference type="ARBA" id="ARBA00023125"/>
    </source>
</evidence>
<dbReference type="Proteomes" id="UP000295705">
    <property type="component" value="Unassembled WGS sequence"/>
</dbReference>
<gene>
    <name evidence="5" type="ORF">EV188_102355</name>
</gene>
<feature type="domain" description="HTH araC/xylS-type" evidence="4">
    <location>
        <begin position="124"/>
        <end position="221"/>
    </location>
</feature>
<evidence type="ECO:0000313" key="6">
    <source>
        <dbReference type="Proteomes" id="UP000295705"/>
    </source>
</evidence>
<sequence>MDGYRERRVAPGVVLWSSAGAPGTILPDGCLDLIWNGRGLVVAGPDGAARSNDGGGRRHVGLRFSHGRGPALLGLRADELRDTTVALDALWGDARARELAERVADDPAGVLLGVATATPPSADERFGARVFGALARGSDVAGLADDLGTTPRTLHRRCLPVFGFGPQHLGRILRLQRALARAREGTPWADVAAAEGFADQPHLAREVRALAGTTPTGLLAR</sequence>
<evidence type="ECO:0000256" key="1">
    <source>
        <dbReference type="ARBA" id="ARBA00023015"/>
    </source>
</evidence>
<keyword evidence="1" id="KW-0805">Transcription regulation</keyword>
<dbReference type="InterPro" id="IPR018060">
    <property type="entry name" value="HTH_AraC"/>
</dbReference>
<name>A0A4R6VS41_9PSEU</name>
<dbReference type="RefSeq" id="WP_133825737.1">
    <property type="nucleotide sequence ID" value="NZ_BAABHR010000007.1"/>
</dbReference>
<dbReference type="PANTHER" id="PTHR46796:SF15">
    <property type="entry name" value="BLL1074 PROTEIN"/>
    <property type="match status" value="1"/>
</dbReference>
<keyword evidence="6" id="KW-1185">Reference proteome</keyword>
<accession>A0A4R6VS41</accession>